<evidence type="ECO:0000313" key="3">
    <source>
        <dbReference type="Proteomes" id="UP000663836"/>
    </source>
</evidence>
<sequence length="26" mass="2910">MTSNPHLVPVTSKAKNDDEGQDHFIE</sequence>
<evidence type="ECO:0000256" key="1">
    <source>
        <dbReference type="SAM" id="MobiDB-lite"/>
    </source>
</evidence>
<feature type="compositionally biased region" description="Basic and acidic residues" evidence="1">
    <location>
        <begin position="14"/>
        <end position="26"/>
    </location>
</feature>
<dbReference type="Proteomes" id="UP000663836">
    <property type="component" value="Unassembled WGS sequence"/>
</dbReference>
<evidence type="ECO:0000313" key="2">
    <source>
        <dbReference type="EMBL" id="CAF4301238.1"/>
    </source>
</evidence>
<comment type="caution">
    <text evidence="2">The sequence shown here is derived from an EMBL/GenBank/DDBJ whole genome shotgun (WGS) entry which is preliminary data.</text>
</comment>
<protein>
    <submittedName>
        <fullName evidence="2">Uncharacterized protein</fullName>
    </submittedName>
</protein>
<feature type="non-terminal residue" evidence="2">
    <location>
        <position position="26"/>
    </location>
</feature>
<organism evidence="2 3">
    <name type="scientific">Rotaria sordida</name>
    <dbReference type="NCBI Taxonomy" id="392033"/>
    <lineage>
        <taxon>Eukaryota</taxon>
        <taxon>Metazoa</taxon>
        <taxon>Spiralia</taxon>
        <taxon>Gnathifera</taxon>
        <taxon>Rotifera</taxon>
        <taxon>Eurotatoria</taxon>
        <taxon>Bdelloidea</taxon>
        <taxon>Philodinida</taxon>
        <taxon>Philodinidae</taxon>
        <taxon>Rotaria</taxon>
    </lineage>
</organism>
<reference evidence="2" key="1">
    <citation type="submission" date="2021-02" db="EMBL/GenBank/DDBJ databases">
        <authorList>
            <person name="Nowell W R."/>
        </authorList>
    </citation>
    <scope>NUCLEOTIDE SEQUENCE</scope>
</reference>
<dbReference type="EMBL" id="CAJOBD010035744">
    <property type="protein sequence ID" value="CAF4301238.1"/>
    <property type="molecule type" value="Genomic_DNA"/>
</dbReference>
<gene>
    <name evidence="2" type="ORF">JBS370_LOCUS40399</name>
</gene>
<dbReference type="AlphaFoldDB" id="A0A820HYW7"/>
<proteinExistence type="predicted"/>
<accession>A0A820HYW7</accession>
<name>A0A820HYW7_9BILA</name>
<feature type="region of interest" description="Disordered" evidence="1">
    <location>
        <begin position="1"/>
        <end position="26"/>
    </location>
</feature>